<organism evidence="1 2">
    <name type="scientific">Anaerobutyricum hallii</name>
    <dbReference type="NCBI Taxonomy" id="39488"/>
    <lineage>
        <taxon>Bacteria</taxon>
        <taxon>Bacillati</taxon>
        <taxon>Bacillota</taxon>
        <taxon>Clostridia</taxon>
        <taxon>Lachnospirales</taxon>
        <taxon>Lachnospiraceae</taxon>
        <taxon>Anaerobutyricum</taxon>
    </lineage>
</organism>
<reference evidence="1 2" key="1">
    <citation type="submission" date="2018-08" db="EMBL/GenBank/DDBJ databases">
        <title>A genome reference for cultivated species of the human gut microbiota.</title>
        <authorList>
            <person name="Zou Y."/>
            <person name="Xue W."/>
            <person name="Luo G."/>
        </authorList>
    </citation>
    <scope>NUCLEOTIDE SEQUENCE [LARGE SCALE GENOMIC DNA]</scope>
    <source>
        <strain evidence="1 2">AF45-14BH</strain>
    </source>
</reference>
<comment type="caution">
    <text evidence="1">The sequence shown here is derived from an EMBL/GenBank/DDBJ whole genome shotgun (WGS) entry which is preliminary data.</text>
</comment>
<protein>
    <submittedName>
        <fullName evidence="1">Helix-turn-helix domain-containing protein</fullName>
    </submittedName>
</protein>
<dbReference type="InterPro" id="IPR015122">
    <property type="entry name" value="Tn916-Xis"/>
</dbReference>
<dbReference type="Proteomes" id="UP000283497">
    <property type="component" value="Unassembled WGS sequence"/>
</dbReference>
<gene>
    <name evidence="1" type="ORF">DW068_16880</name>
</gene>
<accession>A0A415G2S7</accession>
<dbReference type="InterPro" id="IPR038148">
    <property type="entry name" value="Tn1545/Tn916_Xis"/>
</dbReference>
<evidence type="ECO:0000313" key="2">
    <source>
        <dbReference type="Proteomes" id="UP000283497"/>
    </source>
</evidence>
<dbReference type="RefSeq" id="WP_118315370.1">
    <property type="nucleotide sequence ID" value="NZ_CAUEJX010000001.1"/>
</dbReference>
<evidence type="ECO:0000313" key="1">
    <source>
        <dbReference type="EMBL" id="RHK32166.1"/>
    </source>
</evidence>
<dbReference type="AlphaFoldDB" id="A0A415G2S7"/>
<dbReference type="EMBL" id="QRNJ01000119">
    <property type="protein sequence ID" value="RHK32166.1"/>
    <property type="molecule type" value="Genomic_DNA"/>
</dbReference>
<dbReference type="Pfam" id="PF09035">
    <property type="entry name" value="Tn916-Xis"/>
    <property type="match status" value="1"/>
</dbReference>
<name>A0A415G2S7_9FIRM</name>
<dbReference type="Gene3D" id="3.90.105.50">
    <property type="match status" value="1"/>
</dbReference>
<sequence>MIEKEKIIIPVWRKVTMTVEEAAAYSSIGINKIREMLKIPNCPFVLYIGNKKLVKRREFENYIEGNIEL</sequence>
<proteinExistence type="predicted"/>